<organism evidence="3 4">
    <name type="scientific">Kroppenstedtia sanguinis</name>
    <dbReference type="NCBI Taxonomy" id="1380684"/>
    <lineage>
        <taxon>Bacteria</taxon>
        <taxon>Bacillati</taxon>
        <taxon>Bacillota</taxon>
        <taxon>Bacilli</taxon>
        <taxon>Bacillales</taxon>
        <taxon>Thermoactinomycetaceae</taxon>
        <taxon>Kroppenstedtia</taxon>
    </lineage>
</organism>
<evidence type="ECO:0000313" key="3">
    <source>
        <dbReference type="EMBL" id="MFD1427255.1"/>
    </source>
</evidence>
<accession>A0ABW4C932</accession>
<dbReference type="PANTHER" id="PTHR30032">
    <property type="entry name" value="N-ACETYLMURAMOYL-L-ALANINE AMIDASE-RELATED"/>
    <property type="match status" value="1"/>
</dbReference>
<dbReference type="InterPro" id="IPR051922">
    <property type="entry name" value="Bact_Sporulation_Assoc"/>
</dbReference>
<feature type="domain" description="Sporulation stage II protein D amidase enhancer LytB N-terminal" evidence="2">
    <location>
        <begin position="58"/>
        <end position="168"/>
    </location>
</feature>
<dbReference type="NCBIfam" id="TIGR02870">
    <property type="entry name" value="spore_II_D"/>
    <property type="match status" value="1"/>
</dbReference>
<dbReference type="PANTHER" id="PTHR30032:SF4">
    <property type="entry name" value="AMIDASE ENHANCER"/>
    <property type="match status" value="1"/>
</dbReference>
<dbReference type="EMBL" id="JBHTNU010000008">
    <property type="protein sequence ID" value="MFD1427255.1"/>
    <property type="molecule type" value="Genomic_DNA"/>
</dbReference>
<dbReference type="Proteomes" id="UP001597282">
    <property type="component" value="Unassembled WGS sequence"/>
</dbReference>
<evidence type="ECO:0000259" key="2">
    <source>
        <dbReference type="Pfam" id="PF08486"/>
    </source>
</evidence>
<dbReference type="RefSeq" id="WP_380165105.1">
    <property type="nucleotide sequence ID" value="NZ_JBHTNU010000008.1"/>
</dbReference>
<dbReference type="InterPro" id="IPR013486">
    <property type="entry name" value="SpoIID/LytB"/>
</dbReference>
<feature type="region of interest" description="Disordered" evidence="1">
    <location>
        <begin position="30"/>
        <end position="49"/>
    </location>
</feature>
<name>A0ABW4C932_9BACL</name>
<dbReference type="InterPro" id="IPR014225">
    <property type="entry name" value="Spore_II_D_firmicutes"/>
</dbReference>
<dbReference type="InterPro" id="IPR013693">
    <property type="entry name" value="SpoIID/LytB_N"/>
</dbReference>
<sequence>MHKGMIRILAVLIGVMVVVPAALVSLDREDPSHSNKRVEGEASSASLDSGPSVKVYLSKEKKVETFPIERYIRGVVAAEMPVDFHPEALKAQAFAARTYIVDRLSRRDFSDMAKWGKQASQAHVTDTVNHQVFLTDKQLKKQWGEDYKTNSTRINQAVAETAGQVIQYQGKPIYAAFFSTSNGKTENSEDYFAQEYPYLRSVPSHWDQSSPKYRDRKQFPVADFVDQVSQTTGKQVAVEASTAGGDWLQVTQRTAGGSVDKVQVGDQVFSGRQIREALDLASADFSFQISKGTVTVETKGYGHGVGMSQWGANFMGKQGKSAKQIIQHYYRGVEIGRMDAYMKKK</sequence>
<dbReference type="Pfam" id="PF08486">
    <property type="entry name" value="SpoIID"/>
    <property type="match status" value="1"/>
</dbReference>
<evidence type="ECO:0000256" key="1">
    <source>
        <dbReference type="SAM" id="MobiDB-lite"/>
    </source>
</evidence>
<reference evidence="4" key="1">
    <citation type="journal article" date="2019" name="Int. J. Syst. Evol. Microbiol.">
        <title>The Global Catalogue of Microorganisms (GCM) 10K type strain sequencing project: providing services to taxonomists for standard genome sequencing and annotation.</title>
        <authorList>
            <consortium name="The Broad Institute Genomics Platform"/>
            <consortium name="The Broad Institute Genome Sequencing Center for Infectious Disease"/>
            <person name="Wu L."/>
            <person name="Ma J."/>
        </authorList>
    </citation>
    <scope>NUCLEOTIDE SEQUENCE [LARGE SCALE GENOMIC DNA]</scope>
    <source>
        <strain evidence="4">S1</strain>
    </source>
</reference>
<protein>
    <submittedName>
        <fullName evidence="3">Stage II sporulation protein D</fullName>
    </submittedName>
</protein>
<gene>
    <name evidence="3" type="primary">spoIID</name>
    <name evidence="3" type="ORF">ACFQ4Y_09995</name>
</gene>
<dbReference type="NCBIfam" id="TIGR02669">
    <property type="entry name" value="SpoIID_LytB"/>
    <property type="match status" value="1"/>
</dbReference>
<feature type="compositionally biased region" description="Basic and acidic residues" evidence="1">
    <location>
        <begin position="30"/>
        <end position="40"/>
    </location>
</feature>
<comment type="caution">
    <text evidence="3">The sequence shown here is derived from an EMBL/GenBank/DDBJ whole genome shotgun (WGS) entry which is preliminary data.</text>
</comment>
<evidence type="ECO:0000313" key="4">
    <source>
        <dbReference type="Proteomes" id="UP001597282"/>
    </source>
</evidence>
<proteinExistence type="predicted"/>
<keyword evidence="4" id="KW-1185">Reference proteome</keyword>